<gene>
    <name evidence="4" type="ORF">BST43_17340</name>
</gene>
<dbReference type="RefSeq" id="WP_083017793.1">
    <property type="nucleotide sequence ID" value="NZ_MVII01000023.1"/>
</dbReference>
<dbReference type="SUPFAM" id="SSF51735">
    <property type="entry name" value="NAD(P)-binding Rossmann-fold domains"/>
    <property type="match status" value="1"/>
</dbReference>
<proteinExistence type="inferred from homology"/>
<evidence type="ECO:0000259" key="3">
    <source>
        <dbReference type="Pfam" id="PF01370"/>
    </source>
</evidence>
<dbReference type="Gene3D" id="3.40.50.720">
    <property type="entry name" value="NAD(P)-binding Rossmann-like Domain"/>
    <property type="match status" value="1"/>
</dbReference>
<evidence type="ECO:0000256" key="2">
    <source>
        <dbReference type="ARBA" id="ARBA00023445"/>
    </source>
</evidence>
<dbReference type="InterPro" id="IPR001509">
    <property type="entry name" value="Epimerase_deHydtase"/>
</dbReference>
<dbReference type="GO" id="GO:0016616">
    <property type="term" value="F:oxidoreductase activity, acting on the CH-OH group of donors, NAD or NADP as acceptor"/>
    <property type="evidence" value="ECO:0007669"/>
    <property type="project" value="TreeGrafter"/>
</dbReference>
<evidence type="ECO:0000313" key="5">
    <source>
        <dbReference type="Proteomes" id="UP000192434"/>
    </source>
</evidence>
<evidence type="ECO:0000256" key="1">
    <source>
        <dbReference type="ARBA" id="ARBA00023002"/>
    </source>
</evidence>
<name>A0A1X0IXS5_9MYCO</name>
<organism evidence="4 5">
    <name type="scientific">Mycobacteroides saopaulense</name>
    <dbReference type="NCBI Taxonomy" id="1578165"/>
    <lineage>
        <taxon>Bacteria</taxon>
        <taxon>Bacillati</taxon>
        <taxon>Actinomycetota</taxon>
        <taxon>Actinomycetes</taxon>
        <taxon>Mycobacteriales</taxon>
        <taxon>Mycobacteriaceae</taxon>
        <taxon>Mycobacteroides</taxon>
    </lineage>
</organism>
<dbReference type="InterPro" id="IPR036291">
    <property type="entry name" value="NAD(P)-bd_dom_sf"/>
</dbReference>
<evidence type="ECO:0000313" key="4">
    <source>
        <dbReference type="EMBL" id="ORB53561.1"/>
    </source>
</evidence>
<dbReference type="InterPro" id="IPR050425">
    <property type="entry name" value="NAD(P)_dehydrat-like"/>
</dbReference>
<dbReference type="PANTHER" id="PTHR10366:SF564">
    <property type="entry name" value="STEROL-4-ALPHA-CARBOXYLATE 3-DEHYDROGENASE, DECARBOXYLATING"/>
    <property type="match status" value="1"/>
</dbReference>
<dbReference type="PANTHER" id="PTHR10366">
    <property type="entry name" value="NAD DEPENDENT EPIMERASE/DEHYDRATASE"/>
    <property type="match status" value="1"/>
</dbReference>
<dbReference type="FunFam" id="3.40.50.720:FF:000336">
    <property type="entry name" value="Aldehyde reductase"/>
    <property type="match status" value="1"/>
</dbReference>
<reference evidence="4 5" key="1">
    <citation type="submission" date="2016-12" db="EMBL/GenBank/DDBJ databases">
        <title>The new phylogeny of genus Mycobacterium.</title>
        <authorList>
            <person name="Tortoli E."/>
            <person name="Trovato A."/>
            <person name="Cirillo D.M."/>
        </authorList>
    </citation>
    <scope>NUCLEOTIDE SEQUENCE [LARGE SCALE GENOMIC DNA]</scope>
    <source>
        <strain evidence="4 5">CCUG 66554</strain>
    </source>
</reference>
<dbReference type="Proteomes" id="UP000192434">
    <property type="component" value="Unassembled WGS sequence"/>
</dbReference>
<accession>A0A1X0IXS5</accession>
<dbReference type="OrthoDB" id="9778052at2"/>
<protein>
    <submittedName>
        <fullName evidence="4">Epimerase</fullName>
    </submittedName>
</protein>
<dbReference type="AlphaFoldDB" id="A0A1X0IXS5"/>
<dbReference type="Pfam" id="PF01370">
    <property type="entry name" value="Epimerase"/>
    <property type="match status" value="1"/>
</dbReference>
<comment type="similarity">
    <text evidence="2">Belongs to the NAD(P)-dependent epimerase/dehydratase family. Dihydroflavonol-4-reductase subfamily.</text>
</comment>
<comment type="caution">
    <text evidence="4">The sequence shown here is derived from an EMBL/GenBank/DDBJ whole genome shotgun (WGS) entry which is preliminary data.</text>
</comment>
<dbReference type="EMBL" id="MVII01000023">
    <property type="protein sequence ID" value="ORB53561.1"/>
    <property type="molecule type" value="Genomic_DNA"/>
</dbReference>
<keyword evidence="1" id="KW-0560">Oxidoreductase</keyword>
<sequence length="339" mass="36077">MNETVLVTGGSGFIARWAIAELLRRGYGVRTTVRSRTKEDSVREAVAQATDHADRIEFAHTDLVHPGGWAGAAEGCDYVLHIASPLTPDDPRDPNALLVPAREGTLHVLRAATAAGVKRVVMTSAANAASPASYTEDGVTDETLWTDPNQPGLPAYRRSKTVAERAAWDCMKSYGGQTELTTVLPGAVFGPALGGDKGSSVQVIGRMLSGAMPGTPRIGLEVVDVRDLVDLHLRAMTSPHAAGERFLGTGEFMWMSDIAAVLRERLGTDGAKVPKRQLPNIAVRALALVNPDLRSITPGLGRRNRHSTAKAERVLGWSARAGAETVTDCARDLLAHGLV</sequence>
<feature type="domain" description="NAD-dependent epimerase/dehydratase" evidence="3">
    <location>
        <begin position="5"/>
        <end position="242"/>
    </location>
</feature>